<keyword evidence="4" id="KW-1185">Reference proteome</keyword>
<proteinExistence type="predicted"/>
<reference evidence="3 4" key="1">
    <citation type="submission" date="2024-03" db="EMBL/GenBank/DDBJ databases">
        <title>Aureococcus anophagefferens CCMP1851 and Kratosvirus quantuckense: Draft genome of a second virus-susceptible host strain in the model system.</title>
        <authorList>
            <person name="Chase E."/>
            <person name="Truchon A.R."/>
            <person name="Schepens W."/>
            <person name="Wilhelm S.W."/>
        </authorList>
    </citation>
    <scope>NUCLEOTIDE SEQUENCE [LARGE SCALE GENOMIC DNA]</scope>
    <source>
        <strain evidence="3 4">CCMP1851</strain>
    </source>
</reference>
<feature type="coiled-coil region" evidence="1">
    <location>
        <begin position="185"/>
        <end position="228"/>
    </location>
</feature>
<accession>A0ABR1FPY1</accession>
<name>A0ABR1FPY1_AURAN</name>
<dbReference type="InterPro" id="IPR001623">
    <property type="entry name" value="DnaJ_domain"/>
</dbReference>
<dbReference type="PANTHER" id="PTHR24074">
    <property type="entry name" value="CO-CHAPERONE PROTEIN DJLA"/>
    <property type="match status" value="1"/>
</dbReference>
<keyword evidence="1" id="KW-0175">Coiled coil</keyword>
<evidence type="ECO:0000313" key="3">
    <source>
        <dbReference type="EMBL" id="KAK7235302.1"/>
    </source>
</evidence>
<dbReference type="Pfam" id="PF00226">
    <property type="entry name" value="DnaJ"/>
    <property type="match status" value="1"/>
</dbReference>
<evidence type="ECO:0000313" key="4">
    <source>
        <dbReference type="Proteomes" id="UP001363151"/>
    </source>
</evidence>
<dbReference type="EMBL" id="JBBJCI010000293">
    <property type="protein sequence ID" value="KAK7235302.1"/>
    <property type="molecule type" value="Genomic_DNA"/>
</dbReference>
<dbReference type="PROSITE" id="PS50076">
    <property type="entry name" value="DNAJ_2"/>
    <property type="match status" value="1"/>
</dbReference>
<dbReference type="SUPFAM" id="SSF46565">
    <property type="entry name" value="Chaperone J-domain"/>
    <property type="match status" value="1"/>
</dbReference>
<organism evidence="3 4">
    <name type="scientific">Aureococcus anophagefferens</name>
    <name type="common">Harmful bloom alga</name>
    <dbReference type="NCBI Taxonomy" id="44056"/>
    <lineage>
        <taxon>Eukaryota</taxon>
        <taxon>Sar</taxon>
        <taxon>Stramenopiles</taxon>
        <taxon>Ochrophyta</taxon>
        <taxon>Pelagophyceae</taxon>
        <taxon>Pelagomonadales</taxon>
        <taxon>Pelagomonadaceae</taxon>
        <taxon>Aureococcus</taxon>
    </lineage>
</organism>
<dbReference type="Gene3D" id="1.25.40.20">
    <property type="entry name" value="Ankyrin repeat-containing domain"/>
    <property type="match status" value="1"/>
</dbReference>
<dbReference type="InterPro" id="IPR036770">
    <property type="entry name" value="Ankyrin_rpt-contain_sf"/>
</dbReference>
<protein>
    <recommendedName>
        <fullName evidence="2">J domain-containing protein</fullName>
    </recommendedName>
</protein>
<sequence>MGRYDDSDAEEEATPKPRSMRDLLEEYACRVNPRPVEYWGFPEEPDHALLCDVFRGRTNIVMRKRTEEYKRNGKKETRVVEYTALASACAKHAQVVAAPEKYAAARDAQTGVTAVHACAFNGYAETLKALLDVGGADAYARTACGVDAFEIARRREHADVEAVLADVEAARLAREAALRQAPIDEQLAKQRALEAEARAKRMEEMNRVEDAKRRMLEEEARRARQRAAEERAWKRLGIVPTRRTKWKGITIDVDERRGVGYFPKILREIPKSRPGQDGTGVPRTLGVMDPAAFVASARKSTLYELLGASSTDENEALRKAYRRRSLQFHPDKHAGDDSATEAFLIISRAYEILSDDEARLAYDVKLAREASVAAAAARMAAELERYRAKFDSELADMMDAELRRLDEGAPSLQRAGEQPRSAADVWAALSAPEAPEVSAPRTAAVDVDAVTRGQLFRLRARGGPARAFHVAVARGTLAWREPGGKVAGSVPLGDVVAVDVKTRKLATVLLVHGREGRWAFEFLGSEASPATWAATLTYLAAGGWMTRAPARVS</sequence>
<evidence type="ECO:0000259" key="2">
    <source>
        <dbReference type="PROSITE" id="PS50076"/>
    </source>
</evidence>
<dbReference type="InterPro" id="IPR050817">
    <property type="entry name" value="DjlA_DnaK_co-chaperone"/>
</dbReference>
<dbReference type="Proteomes" id="UP001363151">
    <property type="component" value="Unassembled WGS sequence"/>
</dbReference>
<dbReference type="InterPro" id="IPR036869">
    <property type="entry name" value="J_dom_sf"/>
</dbReference>
<evidence type="ECO:0000256" key="1">
    <source>
        <dbReference type="SAM" id="Coils"/>
    </source>
</evidence>
<dbReference type="CDD" id="cd06257">
    <property type="entry name" value="DnaJ"/>
    <property type="match status" value="1"/>
</dbReference>
<dbReference type="Gene3D" id="1.10.287.110">
    <property type="entry name" value="DnaJ domain"/>
    <property type="match status" value="1"/>
</dbReference>
<feature type="domain" description="J" evidence="2">
    <location>
        <begin position="301"/>
        <end position="366"/>
    </location>
</feature>
<dbReference type="SMART" id="SM00271">
    <property type="entry name" value="DnaJ"/>
    <property type="match status" value="1"/>
</dbReference>
<dbReference type="PRINTS" id="PR00625">
    <property type="entry name" value="JDOMAIN"/>
</dbReference>
<gene>
    <name evidence="3" type="ORF">SO694_00068166</name>
</gene>
<comment type="caution">
    <text evidence="3">The sequence shown here is derived from an EMBL/GenBank/DDBJ whole genome shotgun (WGS) entry which is preliminary data.</text>
</comment>
<dbReference type="SUPFAM" id="SSF48403">
    <property type="entry name" value="Ankyrin repeat"/>
    <property type="match status" value="1"/>
</dbReference>